<dbReference type="RefSeq" id="WP_125434572.1">
    <property type="nucleotide sequence ID" value="NZ_RWIU01000001.1"/>
</dbReference>
<name>A0A3R9MGY1_9BACT</name>
<keyword evidence="4" id="KW-1185">Reference proteome</keyword>
<accession>A0A3R9MGY1</accession>
<reference evidence="3 4" key="1">
    <citation type="submission" date="2018-12" db="EMBL/GenBank/DDBJ databases">
        <authorList>
            <person name="Feng G."/>
            <person name="Zhu H."/>
        </authorList>
    </citation>
    <scope>NUCLEOTIDE SEQUENCE [LARGE SCALE GENOMIC DNA]</scope>
    <source>
        <strain evidence="3 4">LMG 26000</strain>
    </source>
</reference>
<evidence type="ECO:0000313" key="4">
    <source>
        <dbReference type="Proteomes" id="UP000270291"/>
    </source>
</evidence>
<protein>
    <submittedName>
        <fullName evidence="3">DUF3298 domain-containing protein</fullName>
    </submittedName>
</protein>
<comment type="caution">
    <text evidence="3">The sequence shown here is derived from an EMBL/GenBank/DDBJ whole genome shotgun (WGS) entry which is preliminary data.</text>
</comment>
<feature type="signal peptide" evidence="1">
    <location>
        <begin position="1"/>
        <end position="23"/>
    </location>
</feature>
<organism evidence="3 4">
    <name type="scientific">Hymenobacter perfusus</name>
    <dbReference type="NCBI Taxonomy" id="1236770"/>
    <lineage>
        <taxon>Bacteria</taxon>
        <taxon>Pseudomonadati</taxon>
        <taxon>Bacteroidota</taxon>
        <taxon>Cytophagia</taxon>
        <taxon>Cytophagales</taxon>
        <taxon>Hymenobacteraceae</taxon>
        <taxon>Hymenobacter</taxon>
    </lineage>
</organism>
<dbReference type="InterPro" id="IPR037126">
    <property type="entry name" value="PdaC/RsiV-like_sf"/>
</dbReference>
<gene>
    <name evidence="3" type="ORF">EI293_00210</name>
</gene>
<dbReference type="Gene3D" id="3.90.640.20">
    <property type="entry name" value="Heat-shock cognate protein, ATPase"/>
    <property type="match status" value="1"/>
</dbReference>
<evidence type="ECO:0000313" key="3">
    <source>
        <dbReference type="EMBL" id="RSK45633.1"/>
    </source>
</evidence>
<evidence type="ECO:0000256" key="1">
    <source>
        <dbReference type="SAM" id="SignalP"/>
    </source>
</evidence>
<keyword evidence="1" id="KW-0732">Signal</keyword>
<feature type="domain" description="DUF3298" evidence="2">
    <location>
        <begin position="322"/>
        <end position="399"/>
    </location>
</feature>
<sequence length="420" mass="45130">MSFLSQSRPARLLRLLPAPLALGLLLTACNSGSDKSAAETSETVAATAPTVALTDSASWYQQFRGVLPGSTDSITVHLQRVNEVPGENTLGRLVGFYAAADGHPYELTGDVSPATDSLRLRDTSHELLNEQNVGPQWLLKQEGGALVGTRAGQPVRLRLLRQPVGVRLSTRTFAAAVLPRPESPQDSVFGQISMFALVPESGASKDKLAANLARGLRGDSLESKPALSLDALWDEQLAYFTKEYRKEVAPMVSKVLADSTDDYQPLATLSYEQEANTYVLWNEGDLLSIGYFGYDFSGGAHGIYGTYVRSYDTRTGRALGFNDIFKPGTRPQLEGILGRYARPALGLKDGASMAGKLFKNSLPATRNVYLTSGGAVFVYLPYEVASYAQGEISVFVPYSALQAVLKPGLPISGGQAVARN</sequence>
<dbReference type="AlphaFoldDB" id="A0A3R9MGY1"/>
<dbReference type="Pfam" id="PF11738">
    <property type="entry name" value="DUF3298"/>
    <property type="match status" value="1"/>
</dbReference>
<dbReference type="Proteomes" id="UP000270291">
    <property type="component" value="Unassembled WGS sequence"/>
</dbReference>
<feature type="chain" id="PRO_5018687988" evidence="1">
    <location>
        <begin position="24"/>
        <end position="420"/>
    </location>
</feature>
<evidence type="ECO:0000259" key="2">
    <source>
        <dbReference type="Pfam" id="PF11738"/>
    </source>
</evidence>
<dbReference type="OrthoDB" id="594879at2"/>
<dbReference type="EMBL" id="RWIU01000001">
    <property type="protein sequence ID" value="RSK45633.1"/>
    <property type="molecule type" value="Genomic_DNA"/>
</dbReference>
<proteinExistence type="predicted"/>
<dbReference type="Gene3D" id="3.30.565.40">
    <property type="entry name" value="Fervidobacterium nodosum Rt17-B1 like"/>
    <property type="match status" value="1"/>
</dbReference>
<dbReference type="InterPro" id="IPR021729">
    <property type="entry name" value="DUF3298"/>
</dbReference>